<gene>
    <name evidence="1" type="ORF">MRATA1EN22A_LOCUS17621</name>
</gene>
<sequence>MSPAPSFRGHQWTYNPVQGSCLLLLLVMSKLLFCQGNLCPNCSPDVFDIPLKSLTDLFIDAARLSQDYHNLSTIMFNEFVSTVVVGKQYYINATKSCHTNSLHSPEEREKALQMNNEDLSKWILILLYSWNRPLYHLIKELQSLKEDSDAILSSAIENEKMSDKLQGFKRGQYLLGIQIIFAVRLKMFEAHTYWSGLPSLMSTDEDRRHSAFYNLVQCLLRDSHKVDIYTKILVCRIRKTC</sequence>
<dbReference type="EMBL" id="OX596112">
    <property type="protein sequence ID" value="CAN0398970.1"/>
    <property type="molecule type" value="Genomic_DNA"/>
</dbReference>
<evidence type="ECO:0000313" key="1">
    <source>
        <dbReference type="EMBL" id="CAN0398970.1"/>
    </source>
</evidence>
<dbReference type="Proteomes" id="UP001162501">
    <property type="component" value="Chromosome 28"/>
</dbReference>
<protein>
    <submittedName>
        <fullName evidence="1">Uncharacterized protein</fullName>
    </submittedName>
</protein>
<reference evidence="1" key="1">
    <citation type="submission" date="2023-05" db="EMBL/GenBank/DDBJ databases">
        <authorList>
            <consortium name="ELIXIR-Norway"/>
        </authorList>
    </citation>
    <scope>NUCLEOTIDE SEQUENCE</scope>
</reference>
<reference evidence="1" key="2">
    <citation type="submission" date="2025-03" db="EMBL/GenBank/DDBJ databases">
        <authorList>
            <consortium name="ELIXIR-Norway"/>
            <consortium name="Elixir Norway"/>
        </authorList>
    </citation>
    <scope>NUCLEOTIDE SEQUENCE</scope>
</reference>
<organism evidence="1 2">
    <name type="scientific">Rangifer tarandus platyrhynchus</name>
    <name type="common">Svalbard reindeer</name>
    <dbReference type="NCBI Taxonomy" id="3082113"/>
    <lineage>
        <taxon>Eukaryota</taxon>
        <taxon>Metazoa</taxon>
        <taxon>Chordata</taxon>
        <taxon>Craniata</taxon>
        <taxon>Vertebrata</taxon>
        <taxon>Euteleostomi</taxon>
        <taxon>Mammalia</taxon>
        <taxon>Eutheria</taxon>
        <taxon>Laurasiatheria</taxon>
        <taxon>Artiodactyla</taxon>
        <taxon>Ruminantia</taxon>
        <taxon>Pecora</taxon>
        <taxon>Cervidae</taxon>
        <taxon>Odocoileinae</taxon>
        <taxon>Rangifer</taxon>
    </lineage>
</organism>
<proteinExistence type="predicted"/>
<name>A0AC59ZGM9_RANTA</name>
<evidence type="ECO:0000313" key="2">
    <source>
        <dbReference type="Proteomes" id="UP001162501"/>
    </source>
</evidence>
<accession>A0AC59ZGM9</accession>